<feature type="transmembrane region" description="Helical" evidence="7">
    <location>
        <begin position="335"/>
        <end position="355"/>
    </location>
</feature>
<feature type="transmembrane region" description="Helical" evidence="7">
    <location>
        <begin position="30"/>
        <end position="49"/>
    </location>
</feature>
<dbReference type="InterPro" id="IPR020846">
    <property type="entry name" value="MFS_dom"/>
</dbReference>
<evidence type="ECO:0000313" key="10">
    <source>
        <dbReference type="Proteomes" id="UP001252243"/>
    </source>
</evidence>
<dbReference type="Pfam" id="PF07690">
    <property type="entry name" value="MFS_1"/>
    <property type="match status" value="1"/>
</dbReference>
<feature type="transmembrane region" description="Helical" evidence="7">
    <location>
        <begin position="55"/>
        <end position="79"/>
    </location>
</feature>
<feature type="transmembrane region" description="Helical" evidence="7">
    <location>
        <begin position="273"/>
        <end position="297"/>
    </location>
</feature>
<evidence type="ECO:0000256" key="7">
    <source>
        <dbReference type="SAM" id="Phobius"/>
    </source>
</evidence>
<evidence type="ECO:0000256" key="2">
    <source>
        <dbReference type="ARBA" id="ARBA00022448"/>
    </source>
</evidence>
<dbReference type="Proteomes" id="UP001252243">
    <property type="component" value="Unassembled WGS sequence"/>
</dbReference>
<comment type="subcellular location">
    <subcellularLocation>
        <location evidence="1">Cell membrane</location>
        <topology evidence="1">Multi-pass membrane protein</topology>
    </subcellularLocation>
</comment>
<dbReference type="EMBL" id="JAVDVQ010000020">
    <property type="protein sequence ID" value="MDR7084250.1"/>
    <property type="molecule type" value="Genomic_DNA"/>
</dbReference>
<evidence type="ECO:0000256" key="4">
    <source>
        <dbReference type="ARBA" id="ARBA00022692"/>
    </source>
</evidence>
<keyword evidence="3" id="KW-1003">Cell membrane</keyword>
<feature type="transmembrane region" description="Helical" evidence="7">
    <location>
        <begin position="402"/>
        <end position="421"/>
    </location>
</feature>
<reference evidence="9 10" key="1">
    <citation type="submission" date="2023-07" db="EMBL/GenBank/DDBJ databases">
        <title>Sorghum-associated microbial communities from plants grown in Nebraska, USA.</title>
        <authorList>
            <person name="Schachtman D."/>
        </authorList>
    </citation>
    <scope>NUCLEOTIDE SEQUENCE [LARGE SCALE GENOMIC DNA]</scope>
    <source>
        <strain evidence="9 10">BE167</strain>
    </source>
</reference>
<dbReference type="Gene3D" id="1.20.1250.20">
    <property type="entry name" value="MFS general substrate transporter like domains"/>
    <property type="match status" value="2"/>
</dbReference>
<feature type="transmembrane region" description="Helical" evidence="7">
    <location>
        <begin position="156"/>
        <end position="178"/>
    </location>
</feature>
<proteinExistence type="predicted"/>
<dbReference type="RefSeq" id="WP_310060362.1">
    <property type="nucleotide sequence ID" value="NZ_JAVDVQ010000020.1"/>
</dbReference>
<keyword evidence="2" id="KW-0813">Transport</keyword>
<evidence type="ECO:0000256" key="6">
    <source>
        <dbReference type="ARBA" id="ARBA00023136"/>
    </source>
</evidence>
<feature type="transmembrane region" description="Helical" evidence="7">
    <location>
        <begin position="190"/>
        <end position="209"/>
    </location>
</feature>
<dbReference type="CDD" id="cd17369">
    <property type="entry name" value="MFS_ShiA_like"/>
    <property type="match status" value="1"/>
</dbReference>
<keyword evidence="6 7" id="KW-0472">Membrane</keyword>
<feature type="transmembrane region" description="Helical" evidence="7">
    <location>
        <begin position="91"/>
        <end position="109"/>
    </location>
</feature>
<organism evidence="9 10">
    <name type="scientific">Arthrobacter ginsengisoli</name>
    <dbReference type="NCBI Taxonomy" id="1356565"/>
    <lineage>
        <taxon>Bacteria</taxon>
        <taxon>Bacillati</taxon>
        <taxon>Actinomycetota</taxon>
        <taxon>Actinomycetes</taxon>
        <taxon>Micrococcales</taxon>
        <taxon>Micrococcaceae</taxon>
        <taxon>Arthrobacter</taxon>
    </lineage>
</organism>
<evidence type="ECO:0000259" key="8">
    <source>
        <dbReference type="PROSITE" id="PS50850"/>
    </source>
</evidence>
<evidence type="ECO:0000256" key="5">
    <source>
        <dbReference type="ARBA" id="ARBA00022989"/>
    </source>
</evidence>
<keyword evidence="10" id="KW-1185">Reference proteome</keyword>
<keyword evidence="5 7" id="KW-1133">Transmembrane helix</keyword>
<dbReference type="PROSITE" id="PS50850">
    <property type="entry name" value="MFS"/>
    <property type="match status" value="1"/>
</dbReference>
<dbReference type="InterPro" id="IPR036259">
    <property type="entry name" value="MFS_trans_sf"/>
</dbReference>
<sequence length="448" mass="47619">MSLPSQKPPAPRNALRRVAAASLAGNAIEYYDFSIYGLAAALVFPQLFFPQSDPFVATLATFGTLAVGYISRPLGAIVFGHFGDKVGRKPMLVITLLLMGLATLAIGILPTFDQVGVWAAVMLTCLRFLQGIAFGGEWGGAILMAFEYAPKNRRGLFAAIPQVGPATGALLGNAAFLLVTLLPREDLLAWGWRIPFLFSFVLVIVGMFIRLKIAESPEFQATKAEGRQVKVPIAAVLKNNLKAVLLVAGGFLGFGAFSVIVMTYLVGYSQSVMGIPASTMLSFTMLAFAIQIPMILLSGHLSDRHGRRTLIIVGTLAAVASIFLMFGAVATAQPWLVGLAYALGFGWLYTICYGLQPALFADAFPAEVRFTGMSLGYQLANVVGSGFTPMIAVWLVHSTGNLHAVPVFVAVTLAVSLVCLLRLAALAQARKTAEESASPESPSLVAAR</sequence>
<name>A0ABU1UGJ7_9MICC</name>
<dbReference type="SUPFAM" id="SSF103473">
    <property type="entry name" value="MFS general substrate transporter"/>
    <property type="match status" value="1"/>
</dbReference>
<dbReference type="InterPro" id="IPR011701">
    <property type="entry name" value="MFS"/>
</dbReference>
<keyword evidence="4 7" id="KW-0812">Transmembrane</keyword>
<evidence type="ECO:0000313" key="9">
    <source>
        <dbReference type="EMBL" id="MDR7084250.1"/>
    </source>
</evidence>
<feature type="domain" description="Major facilitator superfamily (MFS) profile" evidence="8">
    <location>
        <begin position="18"/>
        <end position="430"/>
    </location>
</feature>
<feature type="transmembrane region" description="Helical" evidence="7">
    <location>
        <begin position="375"/>
        <end position="396"/>
    </location>
</feature>
<dbReference type="PANTHER" id="PTHR43045">
    <property type="entry name" value="SHIKIMATE TRANSPORTER"/>
    <property type="match status" value="1"/>
</dbReference>
<feature type="transmembrane region" description="Helical" evidence="7">
    <location>
        <begin position="243"/>
        <end position="267"/>
    </location>
</feature>
<gene>
    <name evidence="9" type="ORF">J2X01_003558</name>
</gene>
<feature type="transmembrane region" description="Helical" evidence="7">
    <location>
        <begin position="309"/>
        <end position="329"/>
    </location>
</feature>
<dbReference type="PANTHER" id="PTHR43045:SF1">
    <property type="entry name" value="SHIKIMATE TRANSPORTER"/>
    <property type="match status" value="1"/>
</dbReference>
<comment type="caution">
    <text evidence="9">The sequence shown here is derived from an EMBL/GenBank/DDBJ whole genome shotgun (WGS) entry which is preliminary data.</text>
</comment>
<evidence type="ECO:0000256" key="3">
    <source>
        <dbReference type="ARBA" id="ARBA00022475"/>
    </source>
</evidence>
<protein>
    <submittedName>
        <fullName evidence="9">MFS family permease</fullName>
    </submittedName>
</protein>
<accession>A0ABU1UGJ7</accession>
<evidence type="ECO:0000256" key="1">
    <source>
        <dbReference type="ARBA" id="ARBA00004651"/>
    </source>
</evidence>